<proteinExistence type="predicted"/>
<evidence type="ECO:0000313" key="3">
    <source>
        <dbReference type="Proteomes" id="UP001341281"/>
    </source>
</evidence>
<keyword evidence="3" id="KW-1185">Reference proteome</keyword>
<dbReference type="EMBL" id="CP144753">
    <property type="protein sequence ID" value="WVZ91830.1"/>
    <property type="molecule type" value="Genomic_DNA"/>
</dbReference>
<feature type="compositionally biased region" description="Basic residues" evidence="1">
    <location>
        <begin position="289"/>
        <end position="299"/>
    </location>
</feature>
<feature type="compositionally biased region" description="Low complexity" evidence="1">
    <location>
        <begin position="273"/>
        <end position="288"/>
    </location>
</feature>
<evidence type="ECO:0000313" key="2">
    <source>
        <dbReference type="EMBL" id="WVZ91830.1"/>
    </source>
</evidence>
<feature type="region of interest" description="Disordered" evidence="1">
    <location>
        <begin position="269"/>
        <end position="312"/>
    </location>
</feature>
<accession>A0AAQ3UGP0</accession>
<reference evidence="2 3" key="1">
    <citation type="submission" date="2024-02" db="EMBL/GenBank/DDBJ databases">
        <title>High-quality chromosome-scale genome assembly of Pensacola bahiagrass (Paspalum notatum Flugge var. saurae).</title>
        <authorList>
            <person name="Vega J.M."/>
            <person name="Podio M."/>
            <person name="Orjuela J."/>
            <person name="Siena L.A."/>
            <person name="Pessino S.C."/>
            <person name="Combes M.C."/>
            <person name="Mariac C."/>
            <person name="Albertini E."/>
            <person name="Pupilli F."/>
            <person name="Ortiz J.P.A."/>
            <person name="Leblanc O."/>
        </authorList>
    </citation>
    <scope>NUCLEOTIDE SEQUENCE [LARGE SCALE GENOMIC DNA]</scope>
    <source>
        <strain evidence="2">R1</strain>
        <tissue evidence="2">Leaf</tissue>
    </source>
</reference>
<feature type="region of interest" description="Disordered" evidence="1">
    <location>
        <begin position="121"/>
        <end position="173"/>
    </location>
</feature>
<name>A0AAQ3UGP0_PASNO</name>
<dbReference type="AlphaFoldDB" id="A0AAQ3UGP0"/>
<protein>
    <submittedName>
        <fullName evidence="2">Uncharacterized protein</fullName>
    </submittedName>
</protein>
<gene>
    <name evidence="2" type="ORF">U9M48_037953</name>
</gene>
<evidence type="ECO:0000256" key="1">
    <source>
        <dbReference type="SAM" id="MobiDB-lite"/>
    </source>
</evidence>
<feature type="region of interest" description="Disordered" evidence="1">
    <location>
        <begin position="20"/>
        <end position="55"/>
    </location>
</feature>
<organism evidence="2 3">
    <name type="scientific">Paspalum notatum var. saurae</name>
    <dbReference type="NCBI Taxonomy" id="547442"/>
    <lineage>
        <taxon>Eukaryota</taxon>
        <taxon>Viridiplantae</taxon>
        <taxon>Streptophyta</taxon>
        <taxon>Embryophyta</taxon>
        <taxon>Tracheophyta</taxon>
        <taxon>Spermatophyta</taxon>
        <taxon>Magnoliopsida</taxon>
        <taxon>Liliopsida</taxon>
        <taxon>Poales</taxon>
        <taxon>Poaceae</taxon>
        <taxon>PACMAD clade</taxon>
        <taxon>Panicoideae</taxon>
        <taxon>Andropogonodae</taxon>
        <taxon>Paspaleae</taxon>
        <taxon>Paspalinae</taxon>
        <taxon>Paspalum</taxon>
    </lineage>
</organism>
<sequence>MSACASGRRRARAGGGACWRVLPHGSRRGHPVASAARPWPSGSAVPPTTTPAPPRGRPFAAVLHRRQTRPPHRPCREAVAGTRRACASGRRRARCVLDEVWRQRRKQSARERVDRELNTRKRGGLTSPFNGGRTAMATRARPEPGDACGATRRVSASPRASRGQVRAEPARSADWHSSVGEHIRTRRGDFSDSFLMFSCSNMYILMLKAIAPSRSLLASSANRSATRVCAYLLFPSAGRRRARVRPPIRTSLLRPRPVGLPTAAALRFGRATSPSASPPSLRSAPAAPLRRRPPRRRRAPFWPHRSSLGPPAAAALRSGHALRPRPPRRRGALLQPHRSALGFPVVAALRSGHAASGPVLAFCFFDVSVASNSSCRCGSVGSSAAFVALGAVSGNA</sequence>
<dbReference type="Proteomes" id="UP001341281">
    <property type="component" value="Chromosome 09"/>
</dbReference>